<accession>A0ABX0TD35</accession>
<keyword evidence="3" id="KW-1185">Reference proteome</keyword>
<keyword evidence="1" id="KW-1133">Transmembrane helix</keyword>
<sequence>MEVKDWLPYVGPVAVAIIAGLFATWASKRSSRVEEARTRESTKTTQFDQAIELDKYTQARIDEAVKKAIEPYVARIEALERGYGQLVRTLRSLRQAFREYIRAVRAQWGHAVEPPAVDDHIRDLLAEDDLDGTFDAAGIAQIREGLNTDQPDADPAHA</sequence>
<evidence type="ECO:0000256" key="1">
    <source>
        <dbReference type="SAM" id="Phobius"/>
    </source>
</evidence>
<protein>
    <submittedName>
        <fullName evidence="2">Uncharacterized protein</fullName>
    </submittedName>
</protein>
<dbReference type="RefSeq" id="WP_166781100.1">
    <property type="nucleotide sequence ID" value="NZ_JAAOYO010000004.1"/>
</dbReference>
<comment type="caution">
    <text evidence="2">The sequence shown here is derived from an EMBL/GenBank/DDBJ whole genome shotgun (WGS) entry which is preliminary data.</text>
</comment>
<evidence type="ECO:0000313" key="3">
    <source>
        <dbReference type="Proteomes" id="UP001318300"/>
    </source>
</evidence>
<name>A0ABX0TD35_9MICO</name>
<evidence type="ECO:0000313" key="2">
    <source>
        <dbReference type="EMBL" id="NII42099.1"/>
    </source>
</evidence>
<reference evidence="2 3" key="1">
    <citation type="submission" date="2020-03" db="EMBL/GenBank/DDBJ databases">
        <title>Above-ground endophytic microbial communities from plants in different locations in the United States.</title>
        <authorList>
            <person name="Frank C."/>
        </authorList>
    </citation>
    <scope>NUCLEOTIDE SEQUENCE [LARGE SCALE GENOMIC DNA]</scope>
    <source>
        <strain evidence="2 3">WW7</strain>
    </source>
</reference>
<gene>
    <name evidence="2" type="ORF">E9228_002757</name>
</gene>
<proteinExistence type="predicted"/>
<feature type="transmembrane region" description="Helical" evidence="1">
    <location>
        <begin position="6"/>
        <end position="27"/>
    </location>
</feature>
<dbReference type="EMBL" id="JAAOYO010000004">
    <property type="protein sequence ID" value="NII42099.1"/>
    <property type="molecule type" value="Genomic_DNA"/>
</dbReference>
<organism evidence="2 3">
    <name type="scientific">Curtobacterium salicis</name>
    <dbReference type="NCBI Taxonomy" id="1779862"/>
    <lineage>
        <taxon>Bacteria</taxon>
        <taxon>Bacillati</taxon>
        <taxon>Actinomycetota</taxon>
        <taxon>Actinomycetes</taxon>
        <taxon>Micrococcales</taxon>
        <taxon>Microbacteriaceae</taxon>
        <taxon>Curtobacterium</taxon>
    </lineage>
</organism>
<keyword evidence="1" id="KW-0812">Transmembrane</keyword>
<keyword evidence="1" id="KW-0472">Membrane</keyword>
<dbReference type="Proteomes" id="UP001318300">
    <property type="component" value="Unassembled WGS sequence"/>
</dbReference>